<dbReference type="EMBL" id="CM023471">
    <property type="protein sequence ID" value="KAH7964779.1"/>
    <property type="molecule type" value="Genomic_DNA"/>
</dbReference>
<organism evidence="1 2">
    <name type="scientific">Dermacentor silvarum</name>
    <name type="common">Tick</name>
    <dbReference type="NCBI Taxonomy" id="543639"/>
    <lineage>
        <taxon>Eukaryota</taxon>
        <taxon>Metazoa</taxon>
        <taxon>Ecdysozoa</taxon>
        <taxon>Arthropoda</taxon>
        <taxon>Chelicerata</taxon>
        <taxon>Arachnida</taxon>
        <taxon>Acari</taxon>
        <taxon>Parasitiformes</taxon>
        <taxon>Ixodida</taxon>
        <taxon>Ixodoidea</taxon>
        <taxon>Ixodidae</taxon>
        <taxon>Rhipicephalinae</taxon>
        <taxon>Dermacentor</taxon>
    </lineage>
</organism>
<accession>A0ACB8D9N7</accession>
<evidence type="ECO:0000313" key="1">
    <source>
        <dbReference type="EMBL" id="KAH7964779.1"/>
    </source>
</evidence>
<evidence type="ECO:0000313" key="2">
    <source>
        <dbReference type="Proteomes" id="UP000821865"/>
    </source>
</evidence>
<name>A0ACB8D9N7_DERSI</name>
<dbReference type="Proteomes" id="UP000821865">
    <property type="component" value="Chromosome 2"/>
</dbReference>
<keyword evidence="2" id="KW-1185">Reference proteome</keyword>
<protein>
    <submittedName>
        <fullName evidence="1">Uncharacterized protein</fullName>
    </submittedName>
</protein>
<comment type="caution">
    <text evidence="1">The sequence shown here is derived from an EMBL/GenBank/DDBJ whole genome shotgun (WGS) entry which is preliminary data.</text>
</comment>
<reference evidence="1" key="1">
    <citation type="submission" date="2020-05" db="EMBL/GenBank/DDBJ databases">
        <title>Large-scale comparative analyses of tick genomes elucidate their genetic diversity and vector capacities.</title>
        <authorList>
            <person name="Jia N."/>
            <person name="Wang J."/>
            <person name="Shi W."/>
            <person name="Du L."/>
            <person name="Sun Y."/>
            <person name="Zhan W."/>
            <person name="Jiang J."/>
            <person name="Wang Q."/>
            <person name="Zhang B."/>
            <person name="Ji P."/>
            <person name="Sakyi L.B."/>
            <person name="Cui X."/>
            <person name="Yuan T."/>
            <person name="Jiang B."/>
            <person name="Yang W."/>
            <person name="Lam T.T.-Y."/>
            <person name="Chang Q."/>
            <person name="Ding S."/>
            <person name="Wang X."/>
            <person name="Zhu J."/>
            <person name="Ruan X."/>
            <person name="Zhao L."/>
            <person name="Wei J."/>
            <person name="Que T."/>
            <person name="Du C."/>
            <person name="Cheng J."/>
            <person name="Dai P."/>
            <person name="Han X."/>
            <person name="Huang E."/>
            <person name="Gao Y."/>
            <person name="Liu J."/>
            <person name="Shao H."/>
            <person name="Ye R."/>
            <person name="Li L."/>
            <person name="Wei W."/>
            <person name="Wang X."/>
            <person name="Wang C."/>
            <person name="Yang T."/>
            <person name="Huo Q."/>
            <person name="Li W."/>
            <person name="Guo W."/>
            <person name="Chen H."/>
            <person name="Zhou L."/>
            <person name="Ni X."/>
            <person name="Tian J."/>
            <person name="Zhou Y."/>
            <person name="Sheng Y."/>
            <person name="Liu T."/>
            <person name="Pan Y."/>
            <person name="Xia L."/>
            <person name="Li J."/>
            <person name="Zhao F."/>
            <person name="Cao W."/>
        </authorList>
    </citation>
    <scope>NUCLEOTIDE SEQUENCE</scope>
    <source>
        <strain evidence="1">Dsil-2018</strain>
    </source>
</reference>
<gene>
    <name evidence="1" type="ORF">HPB49_001260</name>
</gene>
<proteinExistence type="predicted"/>
<sequence>MEALTKVRFTDGLANFGHGLIAHSGRDVSQIGLSAMTSYRSRFARRSPSLEKCYYNFTLFTRGNGELAPEDRLPSSSVHSACTPRRINEAKNPVVPDTGLYNTVQEIIEAQRSNQLLRLSRIPTGRNLLQTLGCEPSGTIPNEEPLAAHIHLKPLPRNMNAHRYPGRRKARADYYARRYQNREDVLYADAPVGPPGRPRLLP</sequence>